<dbReference type="InterPro" id="IPR036617">
    <property type="entry name" value="BAF_sf"/>
</dbReference>
<reference evidence="2" key="1">
    <citation type="journal article" date="2008" name="Nat. Genet.">
        <title>The Pristionchus pacificus genome provides a unique perspective on nematode lifestyle and parasitism.</title>
        <authorList>
            <person name="Dieterich C."/>
            <person name="Clifton S.W."/>
            <person name="Schuster L.N."/>
            <person name="Chinwalla A."/>
            <person name="Delehaunty K."/>
            <person name="Dinkelacker I."/>
            <person name="Fulton L."/>
            <person name="Fulton R."/>
            <person name="Godfrey J."/>
            <person name="Minx P."/>
            <person name="Mitreva M."/>
            <person name="Roeseler W."/>
            <person name="Tian H."/>
            <person name="Witte H."/>
            <person name="Yang S.P."/>
            <person name="Wilson R.K."/>
            <person name="Sommer R.J."/>
        </authorList>
    </citation>
    <scope>NUCLEOTIDE SEQUENCE [LARGE SCALE GENOMIC DNA]</scope>
    <source>
        <strain evidence="2">PS312</strain>
    </source>
</reference>
<dbReference type="InterPro" id="IPR004122">
    <property type="entry name" value="BAF_prot"/>
</dbReference>
<dbReference type="Pfam" id="PF02961">
    <property type="entry name" value="SAM_BAF"/>
    <property type="match status" value="1"/>
</dbReference>
<dbReference type="AlphaFoldDB" id="A0A2A6CY15"/>
<proteinExistence type="predicted"/>
<keyword evidence="2" id="KW-1185">Reference proteome</keyword>
<sequence length="608" mass="70415">MAQSLDHKNLDKCWKDYLVGWRDQGLTLEEMSLRCKAMGHTCSPSSIKRLLDLPLEIVKAPYSPRPSTIPPELYDDVRKTIIDLYQEDDEITMIRLLLKIEEKFKLQLSDYPIERIRKEAGFVSLNVRHGHSVKLVNRQPRVDWCRVRINEECSFRRHVFTDESMVQLDPNSRKVWVLSTARERRIKSTFKFPQKVLIWGGISWKGVTNLVVMSESCRVDAPEYCRILRDGYIKWESEKYGGKSLLVQDNARCHTAKITQDFLAREEIKVQYIRHIHTQMRRVIEVDGGPVRESNIIVSLWARRKSLAGIGPTYGAKLSEAGFDKAYVLLDHLLATKYRIPRVSTVINKLPKDDLQVLRDRGMTYKQIAEEMKKRMFRISPSSVRRFLLRKPRKKKDYSPRSIPRHLHEGVKALVDGLYEQCNTQTTQQIIESVEHKMGVKIKKDVIANIRAELGLYQYRVRYGHAVRIVNRLLRIIYVEKKLEAGEHFLIHSFSDESYFVLGRESSHCFVRSRAAAIKQAPKHAAKVLVWGAISVQGPSPCVILSGKDSIVDSPQYQKILHNHFVQWNRDTFGGIGILVQDAAPCHVSRSTRLYFERTGIQLFVLFH</sequence>
<dbReference type="SUPFAM" id="SSF47798">
    <property type="entry name" value="Barrier-to-autointegration factor, BAF"/>
    <property type="match status" value="1"/>
</dbReference>
<dbReference type="Gene3D" id="1.10.150.40">
    <property type="entry name" value="Barrier-to-autointegration factor, BAF"/>
    <property type="match status" value="1"/>
</dbReference>
<dbReference type="EnsemblMetazoa" id="PPA36431.1">
    <property type="protein sequence ID" value="PPA36431.1"/>
    <property type="gene ID" value="WBGene00274800"/>
</dbReference>
<dbReference type="Proteomes" id="UP000005239">
    <property type="component" value="Unassembled WGS sequence"/>
</dbReference>
<reference evidence="1" key="2">
    <citation type="submission" date="2022-06" db="UniProtKB">
        <authorList>
            <consortium name="EnsemblMetazoa"/>
        </authorList>
    </citation>
    <scope>IDENTIFICATION</scope>
    <source>
        <strain evidence="1">PS312</strain>
    </source>
</reference>
<dbReference type="PANTHER" id="PTHR23022">
    <property type="entry name" value="TRANSPOSABLE ELEMENT-RELATED"/>
    <property type="match status" value="1"/>
</dbReference>
<dbReference type="InterPro" id="IPR036397">
    <property type="entry name" value="RNaseH_sf"/>
</dbReference>
<name>A0A2A6CY15_PRIPA</name>
<dbReference type="PANTHER" id="PTHR23022:SF135">
    <property type="entry name" value="SI:DKEY-77F5.3"/>
    <property type="match status" value="1"/>
</dbReference>
<evidence type="ECO:0000313" key="2">
    <source>
        <dbReference type="Proteomes" id="UP000005239"/>
    </source>
</evidence>
<accession>A0A8R1UQT7</accession>
<gene>
    <name evidence="1" type="primary">WBGene00274800</name>
</gene>
<accession>A0A2A6CY15</accession>
<evidence type="ECO:0000313" key="1">
    <source>
        <dbReference type="EnsemblMetazoa" id="PPA36431.1"/>
    </source>
</evidence>
<dbReference type="OrthoDB" id="6153094at2759"/>
<dbReference type="GO" id="GO:0003677">
    <property type="term" value="F:DNA binding"/>
    <property type="evidence" value="ECO:0007669"/>
    <property type="project" value="InterPro"/>
</dbReference>
<dbReference type="InterPro" id="IPR052338">
    <property type="entry name" value="Transposase_5"/>
</dbReference>
<protein>
    <submittedName>
        <fullName evidence="1">Uncharacterized protein</fullName>
    </submittedName>
</protein>
<dbReference type="Gene3D" id="3.30.420.10">
    <property type="entry name" value="Ribonuclease H-like superfamily/Ribonuclease H"/>
    <property type="match status" value="2"/>
</dbReference>
<organism evidence="1 2">
    <name type="scientific">Pristionchus pacificus</name>
    <name type="common">Parasitic nematode worm</name>
    <dbReference type="NCBI Taxonomy" id="54126"/>
    <lineage>
        <taxon>Eukaryota</taxon>
        <taxon>Metazoa</taxon>
        <taxon>Ecdysozoa</taxon>
        <taxon>Nematoda</taxon>
        <taxon>Chromadorea</taxon>
        <taxon>Rhabditida</taxon>
        <taxon>Rhabditina</taxon>
        <taxon>Diplogasteromorpha</taxon>
        <taxon>Diplogasteroidea</taxon>
        <taxon>Neodiplogasteridae</taxon>
        <taxon>Pristionchus</taxon>
    </lineage>
</organism>